<dbReference type="EMBL" id="JASKHM010000010">
    <property type="protein sequence ID" value="MEQ4484359.1"/>
    <property type="molecule type" value="Genomic_DNA"/>
</dbReference>
<dbReference type="Gene3D" id="3.40.50.2300">
    <property type="match status" value="1"/>
</dbReference>
<dbReference type="Proteomes" id="UP001493487">
    <property type="component" value="Unassembled WGS sequence"/>
</dbReference>
<evidence type="ECO:0000256" key="2">
    <source>
        <dbReference type="ARBA" id="ARBA00022490"/>
    </source>
</evidence>
<dbReference type="PRINTS" id="PR00032">
    <property type="entry name" value="HTHARAC"/>
</dbReference>
<dbReference type="PROSITE" id="PS00041">
    <property type="entry name" value="HTH_ARAC_FAMILY_1"/>
    <property type="match status" value="1"/>
</dbReference>
<feature type="modified residue" description="4-aspartylphosphate" evidence="8">
    <location>
        <position position="54"/>
    </location>
</feature>
<evidence type="ECO:0000313" key="12">
    <source>
        <dbReference type="Proteomes" id="UP001493487"/>
    </source>
</evidence>
<dbReference type="PROSITE" id="PS01124">
    <property type="entry name" value="HTH_ARAC_FAMILY_2"/>
    <property type="match status" value="1"/>
</dbReference>
<keyword evidence="4" id="KW-0902">Two-component regulatory system</keyword>
<comment type="caution">
    <text evidence="11">The sequence shown here is derived from an EMBL/GenBank/DDBJ whole genome shotgun (WGS) entry which is preliminary data.</text>
</comment>
<evidence type="ECO:0000259" key="10">
    <source>
        <dbReference type="PROSITE" id="PS50110"/>
    </source>
</evidence>
<dbReference type="PANTHER" id="PTHR42713">
    <property type="entry name" value="HISTIDINE KINASE-RELATED"/>
    <property type="match status" value="1"/>
</dbReference>
<dbReference type="InterPro" id="IPR020449">
    <property type="entry name" value="Tscrpt_reg_AraC-type_HTH"/>
</dbReference>
<evidence type="ECO:0000256" key="7">
    <source>
        <dbReference type="ARBA" id="ARBA00023163"/>
    </source>
</evidence>
<dbReference type="Pfam" id="PF00072">
    <property type="entry name" value="Response_reg"/>
    <property type="match status" value="1"/>
</dbReference>
<protein>
    <submittedName>
        <fullName evidence="11">Response regulator</fullName>
    </submittedName>
</protein>
<evidence type="ECO:0000256" key="6">
    <source>
        <dbReference type="ARBA" id="ARBA00023125"/>
    </source>
</evidence>
<dbReference type="PANTHER" id="PTHR42713:SF3">
    <property type="entry name" value="TRANSCRIPTIONAL REGULATORY PROTEIN HPTR"/>
    <property type="match status" value="1"/>
</dbReference>
<accession>A0ABV1KWC0</accession>
<keyword evidence="7" id="KW-0804">Transcription</keyword>
<evidence type="ECO:0000313" key="11">
    <source>
        <dbReference type="EMBL" id="MEQ4484359.1"/>
    </source>
</evidence>
<organism evidence="11 12">
    <name type="scientific">Cohnella silvisoli</name>
    <dbReference type="NCBI Taxonomy" id="2873699"/>
    <lineage>
        <taxon>Bacteria</taxon>
        <taxon>Bacillati</taxon>
        <taxon>Bacillota</taxon>
        <taxon>Bacilli</taxon>
        <taxon>Bacillales</taxon>
        <taxon>Paenibacillaceae</taxon>
        <taxon>Cohnella</taxon>
    </lineage>
</organism>
<dbReference type="Gene3D" id="1.10.10.60">
    <property type="entry name" value="Homeodomain-like"/>
    <property type="match status" value="2"/>
</dbReference>
<evidence type="ECO:0000256" key="3">
    <source>
        <dbReference type="ARBA" id="ARBA00022553"/>
    </source>
</evidence>
<dbReference type="InterPro" id="IPR009057">
    <property type="entry name" value="Homeodomain-like_sf"/>
</dbReference>
<dbReference type="InterPro" id="IPR011006">
    <property type="entry name" value="CheY-like_superfamily"/>
</dbReference>
<dbReference type="InterPro" id="IPR018060">
    <property type="entry name" value="HTH_AraC"/>
</dbReference>
<reference evidence="11 12" key="1">
    <citation type="journal article" date="2023" name="Genome Announc.">
        <title>Pan-Genome Analyses of the Genus Cohnella and Proposal of the Novel Species Cohnella silvisoli sp. nov., Isolated from Forest Soil.</title>
        <authorList>
            <person name="Wang C."/>
            <person name="Mao L."/>
            <person name="Bao G."/>
            <person name="Zhu H."/>
        </authorList>
    </citation>
    <scope>NUCLEOTIDE SEQUENCE [LARGE SCALE GENOMIC DNA]</scope>
    <source>
        <strain evidence="11 12">NL03-T5-1</strain>
    </source>
</reference>
<keyword evidence="12" id="KW-1185">Reference proteome</keyword>
<evidence type="ECO:0000256" key="1">
    <source>
        <dbReference type="ARBA" id="ARBA00004496"/>
    </source>
</evidence>
<feature type="domain" description="Response regulatory" evidence="10">
    <location>
        <begin position="3"/>
        <end position="119"/>
    </location>
</feature>
<proteinExistence type="predicted"/>
<dbReference type="InterPro" id="IPR018062">
    <property type="entry name" value="HTH_AraC-typ_CS"/>
</dbReference>
<dbReference type="SUPFAM" id="SSF52172">
    <property type="entry name" value="CheY-like"/>
    <property type="match status" value="1"/>
</dbReference>
<dbReference type="SMART" id="SM00342">
    <property type="entry name" value="HTH_ARAC"/>
    <property type="match status" value="1"/>
</dbReference>
<dbReference type="SMART" id="SM00448">
    <property type="entry name" value="REC"/>
    <property type="match status" value="1"/>
</dbReference>
<dbReference type="PROSITE" id="PS50110">
    <property type="entry name" value="RESPONSE_REGULATORY"/>
    <property type="match status" value="1"/>
</dbReference>
<keyword evidence="5" id="KW-0805">Transcription regulation</keyword>
<evidence type="ECO:0000256" key="5">
    <source>
        <dbReference type="ARBA" id="ARBA00023015"/>
    </source>
</evidence>
<dbReference type="RefSeq" id="WP_232186737.1">
    <property type="nucleotide sequence ID" value="NZ_JAIOAP010000009.1"/>
</dbReference>
<dbReference type="InterPro" id="IPR001789">
    <property type="entry name" value="Sig_transdc_resp-reg_receiver"/>
</dbReference>
<feature type="domain" description="HTH araC/xylS-type" evidence="9">
    <location>
        <begin position="314"/>
        <end position="411"/>
    </location>
</feature>
<keyword evidence="2" id="KW-0963">Cytoplasm</keyword>
<comment type="subcellular location">
    <subcellularLocation>
        <location evidence="1">Cytoplasm</location>
    </subcellularLocation>
</comment>
<evidence type="ECO:0000256" key="8">
    <source>
        <dbReference type="PROSITE-ProRule" id="PRU00169"/>
    </source>
</evidence>
<gene>
    <name evidence="11" type="ORF">QJS35_18335</name>
</gene>
<name>A0ABV1KWC0_9BACL</name>
<sequence>MYRLLIVDDEMEIREGLLASPWGQLGIEVAGSCTHGLEALQFVEENLVHIVLADIRMPFMDGLELMNALKRLHPRILVVILSGYSEFHYAKHAIDHGAVGYLLKPTDFDAMFNTFGEVIRTMDERKQEESRKQLLERKESMLSLLMREEFTYRLLTQEMSSVEILQGMAENGIRLDGNVYRVGILSLDRMRQSKHPVSAKELKLIVFSLNNLLNDLWDTPGQRVHLVNRDTAECGLLSSGPSAVADMTELKQSLFRFRGLFKSTLSLAIGSIVPEVMLVRHSFESARVLLKRTSEDNAIRVATDVLKEENKVVSQAKEYIRQNYGRGLTLKEVAEQVYVTPGHLSMLFKESGETYLTYLTSLRMERAAEMLADIRYKVYEVAEKVGYSDQNYFTELFKKHTGTTPMDFREISIVKKARIGGS</sequence>
<dbReference type="SUPFAM" id="SSF46689">
    <property type="entry name" value="Homeodomain-like"/>
    <property type="match status" value="1"/>
</dbReference>
<evidence type="ECO:0000259" key="9">
    <source>
        <dbReference type="PROSITE" id="PS01124"/>
    </source>
</evidence>
<dbReference type="Pfam" id="PF12833">
    <property type="entry name" value="HTH_18"/>
    <property type="match status" value="1"/>
</dbReference>
<dbReference type="CDD" id="cd17536">
    <property type="entry name" value="REC_YesN-like"/>
    <property type="match status" value="1"/>
</dbReference>
<evidence type="ECO:0000256" key="4">
    <source>
        <dbReference type="ARBA" id="ARBA00023012"/>
    </source>
</evidence>
<keyword evidence="3 8" id="KW-0597">Phosphoprotein</keyword>
<keyword evidence="6" id="KW-0238">DNA-binding</keyword>
<dbReference type="InterPro" id="IPR051552">
    <property type="entry name" value="HptR"/>
</dbReference>